<reference evidence="3" key="1">
    <citation type="submission" date="2020-05" db="EMBL/GenBank/DDBJ databases">
        <authorList>
            <person name="Chiriac C."/>
            <person name="Salcher M."/>
            <person name="Ghai R."/>
            <person name="Kavagutti S V."/>
        </authorList>
    </citation>
    <scope>NUCLEOTIDE SEQUENCE</scope>
</reference>
<accession>A0A6J5R277</accession>
<dbReference type="InterPro" id="IPR049304">
    <property type="entry name" value="Gly_rich_dom"/>
</dbReference>
<dbReference type="Pfam" id="PF21722">
    <property type="entry name" value="Gly_rich_2"/>
    <property type="match status" value="1"/>
</dbReference>
<organism evidence="3">
    <name type="scientific">uncultured Caudovirales phage</name>
    <dbReference type="NCBI Taxonomy" id="2100421"/>
    <lineage>
        <taxon>Viruses</taxon>
        <taxon>Duplodnaviria</taxon>
        <taxon>Heunggongvirae</taxon>
        <taxon>Uroviricota</taxon>
        <taxon>Caudoviricetes</taxon>
        <taxon>Peduoviridae</taxon>
        <taxon>Maltschvirus</taxon>
        <taxon>Maltschvirus maltsch</taxon>
    </lineage>
</organism>
<proteinExistence type="predicted"/>
<evidence type="ECO:0000313" key="3">
    <source>
        <dbReference type="EMBL" id="CAB4191019.1"/>
    </source>
</evidence>
<evidence type="ECO:0000256" key="1">
    <source>
        <dbReference type="SAM" id="MobiDB-lite"/>
    </source>
</evidence>
<feature type="domain" description="Glycine-rich" evidence="2">
    <location>
        <begin position="169"/>
        <end position="392"/>
    </location>
</feature>
<protein>
    <recommendedName>
        <fullName evidence="2">Glycine-rich domain-containing protein</fullName>
    </recommendedName>
</protein>
<sequence>MATTTYGSPYVQSSDLVSGWPTSSLAVADRIDDVAMKGNGINAQTGTTYTTLLTDAGKTITTSNAAAVTVTIPTNASVAYEIGSVIQFLNIGVGALTIAASGGVTINNNLGTTAQYGAYSILKTATDTWYATPFSSGSAKATVSATTGSPTTTTVSGKTLYQFTGSGSITMTAGTFDTLMIGAGAGGGAAYGGGGGGGQVLYLTGQLAAAGTYTVTVGAGSAGSSGTYASGGKSVLGSLISVGGGHGGTNAANRTTGGDGSSGGGGAVSAIGGLGLTYDGAAGRTDGATYSSGGGGAGAGAIGIYPATGGTAPSGGAGTANSITGASVTYGGGGGGGSQAGTPGAGGAGGGGAGTSTNGATATAGTANTGGGGGGGGYNGTGGAGGSGCVFILIG</sequence>
<dbReference type="EMBL" id="LR797165">
    <property type="protein sequence ID" value="CAB4191019.1"/>
    <property type="molecule type" value="Genomic_DNA"/>
</dbReference>
<evidence type="ECO:0000259" key="2">
    <source>
        <dbReference type="Pfam" id="PF21722"/>
    </source>
</evidence>
<gene>
    <name evidence="3" type="ORF">UFOVP1213_3</name>
</gene>
<feature type="region of interest" description="Disordered" evidence="1">
    <location>
        <begin position="333"/>
        <end position="354"/>
    </location>
</feature>
<name>A0A6J5R277_9CAUD</name>